<name>A0AAD5QWR9_PARTN</name>
<comment type="caution">
    <text evidence="1">The sequence shown here is derived from an EMBL/GenBank/DDBJ whole genome shotgun (WGS) entry which is preliminary data.</text>
</comment>
<gene>
    <name evidence="1" type="ORF">KIN20_025700</name>
</gene>
<dbReference type="EMBL" id="JAHQIW010005260">
    <property type="protein sequence ID" value="KAJ1365410.1"/>
    <property type="molecule type" value="Genomic_DNA"/>
</dbReference>
<proteinExistence type="predicted"/>
<keyword evidence="2" id="KW-1185">Reference proteome</keyword>
<dbReference type="AlphaFoldDB" id="A0AAD5QWR9"/>
<organism evidence="1 2">
    <name type="scientific">Parelaphostrongylus tenuis</name>
    <name type="common">Meningeal worm</name>
    <dbReference type="NCBI Taxonomy" id="148309"/>
    <lineage>
        <taxon>Eukaryota</taxon>
        <taxon>Metazoa</taxon>
        <taxon>Ecdysozoa</taxon>
        <taxon>Nematoda</taxon>
        <taxon>Chromadorea</taxon>
        <taxon>Rhabditida</taxon>
        <taxon>Rhabditina</taxon>
        <taxon>Rhabditomorpha</taxon>
        <taxon>Strongyloidea</taxon>
        <taxon>Metastrongylidae</taxon>
        <taxon>Parelaphostrongylus</taxon>
    </lineage>
</organism>
<evidence type="ECO:0000313" key="2">
    <source>
        <dbReference type="Proteomes" id="UP001196413"/>
    </source>
</evidence>
<accession>A0AAD5QWR9</accession>
<reference evidence="1" key="1">
    <citation type="submission" date="2021-06" db="EMBL/GenBank/DDBJ databases">
        <title>Parelaphostrongylus tenuis whole genome reference sequence.</title>
        <authorList>
            <person name="Garwood T.J."/>
            <person name="Larsen P.A."/>
            <person name="Fountain-Jones N.M."/>
            <person name="Garbe J.R."/>
            <person name="Macchietto M.G."/>
            <person name="Kania S.A."/>
            <person name="Gerhold R.W."/>
            <person name="Richards J.E."/>
            <person name="Wolf T.M."/>
        </authorList>
    </citation>
    <scope>NUCLEOTIDE SEQUENCE</scope>
    <source>
        <strain evidence="1">MNPRO001-30</strain>
        <tissue evidence="1">Meninges</tissue>
    </source>
</reference>
<dbReference type="Proteomes" id="UP001196413">
    <property type="component" value="Unassembled WGS sequence"/>
</dbReference>
<evidence type="ECO:0000313" key="1">
    <source>
        <dbReference type="EMBL" id="KAJ1365410.1"/>
    </source>
</evidence>
<protein>
    <submittedName>
        <fullName evidence="1">Uncharacterized protein</fullName>
    </submittedName>
</protein>
<sequence>MISLLAAISAVQGCGVIPMGQASTRTFNVTGFTLPVAMVYSPHSMSRLRSLALHLARGCSDICITSCNANSELASPTIWVFDVLKSQARSALLPDAVISAILNQLEVKITYEPMNCPRVALSLMDTVKKNETKCIVISNTVTGICTHKMNRNAKCNEPNKATITSVPSNYTSFSGTLSTTNIIMSNWSKAMWQSIAHRAIRMLTMGPFGSHFFSASATVGGN</sequence>